<dbReference type="AlphaFoldDB" id="A0A183IP19"/>
<proteinExistence type="predicted"/>
<evidence type="ECO:0000313" key="2">
    <source>
        <dbReference type="EMBL" id="VDP07043.1"/>
    </source>
</evidence>
<keyword evidence="3" id="KW-1185">Reference proteome</keyword>
<dbReference type="Proteomes" id="UP000270296">
    <property type="component" value="Unassembled WGS sequence"/>
</dbReference>
<sequence>MRHTRVCYSTKASVWHRDGDKFWWADRLVASHTLADEVTPITNKEHVGGDPPWPALTAVSEDDWLSSAYGVSIIPPDMTSIPRGTLSTGRVPTETRRDQPDLSSSTVEGTARWTVVLIGANLLPDHTPWSWYL</sequence>
<evidence type="ECO:0000313" key="3">
    <source>
        <dbReference type="Proteomes" id="UP000270296"/>
    </source>
</evidence>
<reference evidence="4" key="1">
    <citation type="submission" date="2016-06" db="UniProtKB">
        <authorList>
            <consortium name="WormBaseParasite"/>
        </authorList>
    </citation>
    <scope>IDENTIFICATION</scope>
</reference>
<name>A0A183IP19_9BILA</name>
<feature type="region of interest" description="Disordered" evidence="1">
    <location>
        <begin position="80"/>
        <end position="105"/>
    </location>
</feature>
<accession>A0A183IP19</accession>
<reference evidence="2 3" key="2">
    <citation type="submission" date="2018-11" db="EMBL/GenBank/DDBJ databases">
        <authorList>
            <consortium name="Pathogen Informatics"/>
        </authorList>
    </citation>
    <scope>NUCLEOTIDE SEQUENCE [LARGE SCALE GENOMIC DNA]</scope>
</reference>
<evidence type="ECO:0000256" key="1">
    <source>
        <dbReference type="SAM" id="MobiDB-lite"/>
    </source>
</evidence>
<dbReference type="WBParaSite" id="SBAD_0000558201-mRNA-1">
    <property type="protein sequence ID" value="SBAD_0000558201-mRNA-1"/>
    <property type="gene ID" value="SBAD_0000558201"/>
</dbReference>
<evidence type="ECO:0000313" key="4">
    <source>
        <dbReference type="WBParaSite" id="SBAD_0000558201-mRNA-1"/>
    </source>
</evidence>
<gene>
    <name evidence="2" type="ORF">SBAD_LOCUS5367</name>
</gene>
<protein>
    <submittedName>
        <fullName evidence="2 4">Uncharacterized protein</fullName>
    </submittedName>
</protein>
<organism evidence="4">
    <name type="scientific">Soboliphyme baturini</name>
    <dbReference type="NCBI Taxonomy" id="241478"/>
    <lineage>
        <taxon>Eukaryota</taxon>
        <taxon>Metazoa</taxon>
        <taxon>Ecdysozoa</taxon>
        <taxon>Nematoda</taxon>
        <taxon>Enoplea</taxon>
        <taxon>Dorylaimia</taxon>
        <taxon>Dioctophymatida</taxon>
        <taxon>Dioctophymatoidea</taxon>
        <taxon>Soboliphymatidae</taxon>
        <taxon>Soboliphyme</taxon>
    </lineage>
</organism>
<dbReference type="EMBL" id="UZAM01008943">
    <property type="protein sequence ID" value="VDP07043.1"/>
    <property type="molecule type" value="Genomic_DNA"/>
</dbReference>